<proteinExistence type="predicted"/>
<protein>
    <submittedName>
        <fullName evidence="6">Uncharacterized protein</fullName>
    </submittedName>
</protein>
<evidence type="ECO:0000256" key="1">
    <source>
        <dbReference type="ARBA" id="ARBA00004141"/>
    </source>
</evidence>
<accession>A0A8H3PH77</accession>
<dbReference type="EMBL" id="CAJPDS010000148">
    <property type="protein sequence ID" value="CAF9940250.1"/>
    <property type="molecule type" value="Genomic_DNA"/>
</dbReference>
<evidence type="ECO:0000313" key="7">
    <source>
        <dbReference type="Proteomes" id="UP000664521"/>
    </source>
</evidence>
<comment type="caution">
    <text evidence="6">The sequence shown here is derived from an EMBL/GenBank/DDBJ whole genome shotgun (WGS) entry which is preliminary data.</text>
</comment>
<dbReference type="PANTHER" id="PTHR23501">
    <property type="entry name" value="MAJOR FACILITATOR SUPERFAMILY"/>
    <property type="match status" value="1"/>
</dbReference>
<evidence type="ECO:0000313" key="6">
    <source>
        <dbReference type="EMBL" id="CAF9940250.1"/>
    </source>
</evidence>
<evidence type="ECO:0000256" key="5">
    <source>
        <dbReference type="SAM" id="Phobius"/>
    </source>
</evidence>
<gene>
    <name evidence="6" type="ORF">HETSPECPRED_002218</name>
</gene>
<evidence type="ECO:0000256" key="4">
    <source>
        <dbReference type="ARBA" id="ARBA00023136"/>
    </source>
</evidence>
<feature type="transmembrane region" description="Helical" evidence="5">
    <location>
        <begin position="56"/>
        <end position="77"/>
    </location>
</feature>
<dbReference type="SUPFAM" id="SSF103473">
    <property type="entry name" value="MFS general substrate transporter"/>
    <property type="match status" value="1"/>
</dbReference>
<feature type="transmembrane region" description="Helical" evidence="5">
    <location>
        <begin position="17"/>
        <end position="35"/>
    </location>
</feature>
<name>A0A8H3PH77_9LECA</name>
<keyword evidence="3 5" id="KW-1133">Transmembrane helix</keyword>
<reference evidence="6" key="1">
    <citation type="submission" date="2021-03" db="EMBL/GenBank/DDBJ databases">
        <authorList>
            <person name="Tagirdzhanova G."/>
        </authorList>
    </citation>
    <scope>NUCLEOTIDE SEQUENCE</scope>
</reference>
<organism evidence="6 7">
    <name type="scientific">Heterodermia speciosa</name>
    <dbReference type="NCBI Taxonomy" id="116794"/>
    <lineage>
        <taxon>Eukaryota</taxon>
        <taxon>Fungi</taxon>
        <taxon>Dikarya</taxon>
        <taxon>Ascomycota</taxon>
        <taxon>Pezizomycotina</taxon>
        <taxon>Lecanoromycetes</taxon>
        <taxon>OSLEUM clade</taxon>
        <taxon>Lecanoromycetidae</taxon>
        <taxon>Caliciales</taxon>
        <taxon>Physciaceae</taxon>
        <taxon>Heterodermia</taxon>
    </lineage>
</organism>
<sequence length="210" mass="22690">MSIGARLLTRLRVDSDTAQWVGFQILFALGSGLGFQQPFLTVQTILPLEEVGRGTGVMMLAQLGGAAIFVSVALNVFTQNLVSGVAALELEGVDPHSIVQLGATQLRRIVPPDSVDRVVVVYNSALVKAYQVGLIMSCISILGPASMKWVSLGKKDFTSREVKPQIPEENGRIDTPFGVSADLVRQLSGGFSSFIPCFDWEVFRILIIPI</sequence>
<keyword evidence="2 5" id="KW-0812">Transmembrane</keyword>
<comment type="subcellular location">
    <subcellularLocation>
        <location evidence="1">Membrane</location>
        <topology evidence="1">Multi-pass membrane protein</topology>
    </subcellularLocation>
</comment>
<evidence type="ECO:0000256" key="3">
    <source>
        <dbReference type="ARBA" id="ARBA00022989"/>
    </source>
</evidence>
<dbReference type="AlphaFoldDB" id="A0A8H3PH77"/>
<dbReference type="Proteomes" id="UP000664521">
    <property type="component" value="Unassembled WGS sequence"/>
</dbReference>
<evidence type="ECO:0000256" key="2">
    <source>
        <dbReference type="ARBA" id="ARBA00022692"/>
    </source>
</evidence>
<dbReference type="GO" id="GO:0022857">
    <property type="term" value="F:transmembrane transporter activity"/>
    <property type="evidence" value="ECO:0007669"/>
    <property type="project" value="TreeGrafter"/>
</dbReference>
<keyword evidence="4 5" id="KW-0472">Membrane</keyword>
<dbReference type="GO" id="GO:0005886">
    <property type="term" value="C:plasma membrane"/>
    <property type="evidence" value="ECO:0007669"/>
    <property type="project" value="TreeGrafter"/>
</dbReference>
<dbReference type="OrthoDB" id="4743753at2759"/>
<dbReference type="InterPro" id="IPR036259">
    <property type="entry name" value="MFS_trans_sf"/>
</dbReference>
<keyword evidence="7" id="KW-1185">Reference proteome</keyword>
<dbReference type="PANTHER" id="PTHR23501:SF199">
    <property type="entry name" value="MFS EFFLUX TRANSPORTER INPD-RELATED"/>
    <property type="match status" value="1"/>
</dbReference>